<dbReference type="HOGENOM" id="CLU_005836_0_0_1"/>
<dbReference type="EMBL" id="GL882880">
    <property type="protein sequence ID" value="EGF82306.1"/>
    <property type="molecule type" value="Genomic_DNA"/>
</dbReference>
<dbReference type="RefSeq" id="XP_006676467.1">
    <property type="nucleotide sequence ID" value="XM_006676404.1"/>
</dbReference>
<reference evidence="6 7" key="1">
    <citation type="submission" date="2009-12" db="EMBL/GenBank/DDBJ databases">
        <title>The draft genome of Batrachochytrium dendrobatidis.</title>
        <authorList>
            <consortium name="US DOE Joint Genome Institute (JGI-PGF)"/>
            <person name="Kuo A."/>
            <person name="Salamov A."/>
            <person name="Schmutz J."/>
            <person name="Lucas S."/>
            <person name="Pitluck S."/>
            <person name="Rosenblum E."/>
            <person name="Stajich J."/>
            <person name="Eisen M."/>
            <person name="Grigoriev I.V."/>
        </authorList>
    </citation>
    <scope>NUCLEOTIDE SEQUENCE [LARGE SCALE GENOMIC DNA]</scope>
    <source>
        <strain evidence="7">JAM81 / FGSC 10211</strain>
    </source>
</reference>
<dbReference type="GeneID" id="18241615"/>
<name>F4NX65_BATDJ</name>
<dbReference type="OMA" id="YIRSREY"/>
<proteinExistence type="inferred from homology"/>
<dbReference type="FunCoup" id="F4NX65">
    <property type="interactions" value="782"/>
</dbReference>
<dbReference type="Pfam" id="PF03635">
    <property type="entry name" value="Vps35"/>
    <property type="match status" value="1"/>
</dbReference>
<dbReference type="Proteomes" id="UP000007241">
    <property type="component" value="Unassembled WGS sequence"/>
</dbReference>
<keyword evidence="4" id="KW-0653">Protein transport</keyword>
<gene>
    <name evidence="6" type="ORF">BATDEDRAFT_693</name>
</gene>
<evidence type="ECO:0000256" key="5">
    <source>
        <dbReference type="ARBA" id="ARBA00023136"/>
    </source>
</evidence>
<dbReference type="GO" id="GO:0042147">
    <property type="term" value="P:retrograde transport, endosome to Golgi"/>
    <property type="evidence" value="ECO:0000318"/>
    <property type="project" value="GO_Central"/>
</dbReference>
<dbReference type="GO" id="GO:0005770">
    <property type="term" value="C:late endosome"/>
    <property type="evidence" value="ECO:0000318"/>
    <property type="project" value="GO_Central"/>
</dbReference>
<dbReference type="AlphaFoldDB" id="F4NX65"/>
<evidence type="ECO:0000313" key="6">
    <source>
        <dbReference type="EMBL" id="EGF82306.1"/>
    </source>
</evidence>
<keyword evidence="5" id="KW-0472">Membrane</keyword>
<dbReference type="InParanoid" id="F4NX65"/>
<evidence type="ECO:0000313" key="7">
    <source>
        <dbReference type="Proteomes" id="UP000007241"/>
    </source>
</evidence>
<protein>
    <recommendedName>
        <fullName evidence="8">Vacuolar protein sorting-associated protein 35</fullName>
    </recommendedName>
</protein>
<dbReference type="GO" id="GO:0030904">
    <property type="term" value="C:retromer complex"/>
    <property type="evidence" value="ECO:0000318"/>
    <property type="project" value="GO_Central"/>
</dbReference>
<comment type="subcellular location">
    <subcellularLocation>
        <location evidence="1">Membrane</location>
        <topology evidence="1">Peripheral membrane protein</topology>
    </subcellularLocation>
</comment>
<evidence type="ECO:0000256" key="4">
    <source>
        <dbReference type="ARBA" id="ARBA00022927"/>
    </source>
</evidence>
<evidence type="ECO:0000256" key="1">
    <source>
        <dbReference type="ARBA" id="ARBA00004170"/>
    </source>
</evidence>
<feature type="non-terminal residue" evidence="6">
    <location>
        <position position="1"/>
    </location>
</feature>
<dbReference type="PIRSF" id="PIRSF009375">
    <property type="entry name" value="Retromer_Vps35"/>
    <property type="match status" value="1"/>
</dbReference>
<organism evidence="6 7">
    <name type="scientific">Batrachochytrium dendrobatidis (strain JAM81 / FGSC 10211)</name>
    <name type="common">Frog chytrid fungus</name>
    <dbReference type="NCBI Taxonomy" id="684364"/>
    <lineage>
        <taxon>Eukaryota</taxon>
        <taxon>Fungi</taxon>
        <taxon>Fungi incertae sedis</taxon>
        <taxon>Chytridiomycota</taxon>
        <taxon>Chytridiomycota incertae sedis</taxon>
        <taxon>Chytridiomycetes</taxon>
        <taxon>Rhizophydiales</taxon>
        <taxon>Rhizophydiales incertae sedis</taxon>
        <taxon>Batrachochytrium</taxon>
    </lineage>
</organism>
<accession>F4NX65</accession>
<keyword evidence="3" id="KW-0813">Transport</keyword>
<dbReference type="PANTHER" id="PTHR11099:SF0">
    <property type="entry name" value="VACUOLAR PROTEIN SORTING-ASSOCIATED PROTEIN 35"/>
    <property type="match status" value="1"/>
</dbReference>
<dbReference type="OrthoDB" id="10258141at2759"/>
<evidence type="ECO:0000256" key="3">
    <source>
        <dbReference type="ARBA" id="ARBA00022448"/>
    </source>
</evidence>
<sequence>PVLDQGRALEEALGVVKVQSYHMRRCLNTNKLMDALKHASTMLAELRTSVLTPKYYYELYMAIFDEIRHLSTYLYETHVSGRHHLSDLYELVQYAANIIPRLYLMITVGAVYMRKPEEQDIPPIKELMRDMLDMTRGVQHPTRGLFLRYYLSGLTRDFLPDGSDQHVSPHGGIDDSIHFVLQNFIEMNKLWVRLQHQGHSRDREKREIERKELRLLVGSNLVRLSQLEDLSLAMYQGNIMPQLLEEIVSCRDVIAQEYLMEVVIQVFPDDFHLRCLDMFLSATARLQRTVNVKQIVISLIDRFSGYAARAREEATGAKDAQTISGIPDDVKLFDVFWTQITELIKARPEFTLQDTIALLVSLANLSLNCYPDELGHIDKVLGIAKTKVQEALLVDELTLTDSKTKSLLLQLLLGPVQTYNSNVLRILDFPSSSTHDSEDASDASSSGVCLGGNYTKLLFLQPYGIRRQVAHAFATHALRAAVHDDFKITTIEGVNFILGEIGTIMVLDESRYASNEPDIPLDWEDAREEQTYLAKLIHTFRADDNSLDQEYKLLVVARNHFGEGGDIRIRFTLPPLVTCLIKLARNRAQEHFSDDDGYKPLFKDDYGSASSTIPRIGHGLMSPPDVSLRLHLLAAQVSDSMHQEEMCYEFFVQALVVYEESVSESKAQVNAITQIMGTLYGTTVFGYENYETLITKCAVHCSRLLRRVDQCRGVVLLSHLFWADAGQKREEGKPAYRDARRVLECLQKALKIADSVMDPSVNVELFVEILERYIWFFSDRNEAVSVKYISSLVDLIQTNL</sequence>
<dbReference type="GO" id="GO:0006886">
    <property type="term" value="P:intracellular protein transport"/>
    <property type="evidence" value="ECO:0000318"/>
    <property type="project" value="GO_Central"/>
</dbReference>
<comment type="similarity">
    <text evidence="2">Belongs to the VPS35 family.</text>
</comment>
<dbReference type="PANTHER" id="PTHR11099">
    <property type="entry name" value="VACUOLAR SORTING PROTEIN 35"/>
    <property type="match status" value="1"/>
</dbReference>
<dbReference type="STRING" id="684364.F4NX65"/>
<evidence type="ECO:0008006" key="8">
    <source>
        <dbReference type="Google" id="ProtNLM"/>
    </source>
</evidence>
<dbReference type="GO" id="GO:0030906">
    <property type="term" value="C:retromer, cargo-selective complex"/>
    <property type="evidence" value="ECO:0007669"/>
    <property type="project" value="InterPro"/>
</dbReference>
<dbReference type="InterPro" id="IPR005378">
    <property type="entry name" value="Vps35"/>
</dbReference>
<dbReference type="GO" id="GO:0005829">
    <property type="term" value="C:cytosol"/>
    <property type="evidence" value="ECO:0007669"/>
    <property type="project" value="GOC"/>
</dbReference>
<feature type="non-terminal residue" evidence="6">
    <location>
        <position position="800"/>
    </location>
</feature>
<evidence type="ECO:0000256" key="2">
    <source>
        <dbReference type="ARBA" id="ARBA00006536"/>
    </source>
</evidence>
<dbReference type="Gene3D" id="1.25.40.660">
    <property type="entry name" value="Vacuolar protein sorting-associated protein 35, helical subcomplex Vps35-C"/>
    <property type="match status" value="1"/>
</dbReference>
<keyword evidence="7" id="KW-1185">Reference proteome</keyword>
<dbReference type="InterPro" id="IPR042491">
    <property type="entry name" value="Vps35_C"/>
</dbReference>